<accession>A0A6M3IIK5</accession>
<dbReference type="AlphaFoldDB" id="A0A6M3IIK5"/>
<dbReference type="EMBL" id="MT141261">
    <property type="protein sequence ID" value="QJA57221.1"/>
    <property type="molecule type" value="Genomic_DNA"/>
</dbReference>
<evidence type="ECO:0000313" key="1">
    <source>
        <dbReference type="EMBL" id="QJA57221.1"/>
    </source>
</evidence>
<evidence type="ECO:0000313" key="2">
    <source>
        <dbReference type="EMBL" id="QJA78813.1"/>
    </source>
</evidence>
<reference evidence="1" key="1">
    <citation type="submission" date="2020-03" db="EMBL/GenBank/DDBJ databases">
        <title>The deep terrestrial virosphere.</title>
        <authorList>
            <person name="Holmfeldt K."/>
            <person name="Nilsson E."/>
            <person name="Simone D."/>
            <person name="Lopez-Fernandez M."/>
            <person name="Wu X."/>
            <person name="de Brujin I."/>
            <person name="Lundin D."/>
            <person name="Andersson A."/>
            <person name="Bertilsson S."/>
            <person name="Dopson M."/>
        </authorList>
    </citation>
    <scope>NUCLEOTIDE SEQUENCE</scope>
    <source>
        <strain evidence="2">MM415A00984</strain>
        <strain evidence="1">MM415B01682</strain>
    </source>
</reference>
<organism evidence="1">
    <name type="scientific">viral metagenome</name>
    <dbReference type="NCBI Taxonomy" id="1070528"/>
    <lineage>
        <taxon>unclassified sequences</taxon>
        <taxon>metagenomes</taxon>
        <taxon>organismal metagenomes</taxon>
    </lineage>
</organism>
<proteinExistence type="predicted"/>
<sequence length="93" mass="10950">MTRYQMTQDQVASLTDIQARDLLQEVQNHLQELADLEWKLYKRKRERDLEDHPELATIVRPPTRKAVPKSPDLVDRIIKLAEAKGIDLEQFIK</sequence>
<name>A0A6M3IIK5_9ZZZZ</name>
<protein>
    <submittedName>
        <fullName evidence="1">Uncharacterized protein</fullName>
    </submittedName>
</protein>
<dbReference type="EMBL" id="MT142354">
    <property type="protein sequence ID" value="QJA78813.1"/>
    <property type="molecule type" value="Genomic_DNA"/>
</dbReference>
<gene>
    <name evidence="2" type="ORF">MM415A00984_0028</name>
    <name evidence="1" type="ORF">MM415B01682_0008</name>
</gene>